<comment type="caution">
    <text evidence="14">The sequence shown here is derived from an EMBL/GenBank/DDBJ whole genome shotgun (WGS) entry which is preliminary data.</text>
</comment>
<dbReference type="EMBL" id="NGLE02000001">
    <property type="protein sequence ID" value="MEI5992769.1"/>
    <property type="molecule type" value="Genomic_DNA"/>
</dbReference>
<evidence type="ECO:0000256" key="4">
    <source>
        <dbReference type="ARBA" id="ARBA00016460"/>
    </source>
</evidence>
<feature type="domain" description="SAICAR synthetase/ADE2 N-terminal" evidence="12">
    <location>
        <begin position="6"/>
        <end position="232"/>
    </location>
</feature>
<evidence type="ECO:0000256" key="11">
    <source>
        <dbReference type="HAMAP-Rule" id="MF_00137"/>
    </source>
</evidence>
<dbReference type="Proteomes" id="UP000195139">
    <property type="component" value="Unassembled WGS sequence"/>
</dbReference>
<evidence type="ECO:0000256" key="2">
    <source>
        <dbReference type="ARBA" id="ARBA00010190"/>
    </source>
</evidence>
<dbReference type="AlphaFoldDB" id="A0A242C691"/>
<dbReference type="UniPathway" id="UPA00074">
    <property type="reaction ID" value="UER00131"/>
</dbReference>
<reference evidence="13 15" key="2">
    <citation type="submission" date="2018-07" db="EMBL/GenBank/DDBJ databases">
        <title>The Genome Sequence of Enterococcus sp. DIV0659b.</title>
        <authorList>
            <consortium name="The Broad Institute Genomics Platform"/>
            <consortium name="The Broad Institute Genomic Center for Infectious Diseases"/>
            <person name="Earl A."/>
            <person name="Manson A."/>
            <person name="Schwartman J."/>
            <person name="Gilmore M."/>
            <person name="Abouelleil A."/>
            <person name="Cao P."/>
            <person name="Chapman S."/>
            <person name="Cusick C."/>
            <person name="Shea T."/>
            <person name="Young S."/>
            <person name="Neafsey D."/>
            <person name="Nusbaum C."/>
            <person name="Birren B."/>
        </authorList>
    </citation>
    <scope>NUCLEOTIDE SEQUENCE [LARGE SCALE GENOMIC DNA]</scope>
    <source>
        <strain evidence="13 15">4G2_DIV0659</strain>
    </source>
</reference>
<protein>
    <recommendedName>
        <fullName evidence="4 11">Phosphoribosylaminoimidazole-succinocarboxamide synthase</fullName>
        <ecNumber evidence="3 11">6.3.2.6</ecNumber>
    </recommendedName>
    <alternativeName>
        <fullName evidence="9 11">SAICAR synthetase</fullName>
    </alternativeName>
</protein>
<dbReference type="InterPro" id="IPR028923">
    <property type="entry name" value="SAICAR_synt/ADE2_N"/>
</dbReference>
<dbReference type="GO" id="GO:0009236">
    <property type="term" value="P:cobalamin biosynthetic process"/>
    <property type="evidence" value="ECO:0007669"/>
    <property type="project" value="InterPro"/>
</dbReference>
<dbReference type="Gene3D" id="3.30.470.20">
    <property type="entry name" value="ATP-grasp fold, B domain"/>
    <property type="match status" value="1"/>
</dbReference>
<dbReference type="HAMAP" id="MF_00137">
    <property type="entry name" value="SAICAR_synth"/>
    <property type="match status" value="1"/>
</dbReference>
<keyword evidence="5 11" id="KW-0436">Ligase</keyword>
<evidence type="ECO:0000256" key="9">
    <source>
        <dbReference type="ARBA" id="ARBA00030409"/>
    </source>
</evidence>
<keyword evidence="6 11" id="KW-0547">Nucleotide-binding</keyword>
<evidence type="ECO:0000256" key="1">
    <source>
        <dbReference type="ARBA" id="ARBA00004672"/>
    </source>
</evidence>
<dbReference type="InterPro" id="IPR001636">
    <property type="entry name" value="SAICAR_synth"/>
</dbReference>
<keyword evidence="15" id="KW-1185">Reference proteome</keyword>
<dbReference type="RefSeq" id="WP_086331462.1">
    <property type="nucleotide sequence ID" value="NZ_NGLE02000001.1"/>
</dbReference>
<evidence type="ECO:0000256" key="10">
    <source>
        <dbReference type="ARBA" id="ARBA00048475"/>
    </source>
</evidence>
<dbReference type="Pfam" id="PF01259">
    <property type="entry name" value="SAICAR_synt"/>
    <property type="match status" value="1"/>
</dbReference>
<name>A0A242C691_9ENTE</name>
<dbReference type="InterPro" id="IPR033934">
    <property type="entry name" value="SAICAR_synt_PurC"/>
</dbReference>
<keyword evidence="7 11" id="KW-0658">Purine biosynthesis</keyword>
<dbReference type="GO" id="GO:0006189">
    <property type="term" value="P:'de novo' IMP biosynthetic process"/>
    <property type="evidence" value="ECO:0007669"/>
    <property type="project" value="UniProtKB-UniRule"/>
</dbReference>
<evidence type="ECO:0000313" key="14">
    <source>
        <dbReference type="EMBL" id="OTO05420.1"/>
    </source>
</evidence>
<comment type="pathway">
    <text evidence="1 11">Purine metabolism; IMP biosynthesis via de novo pathway; 5-amino-1-(5-phospho-D-ribosyl)imidazole-4-carboxamide from 5-amino-1-(5-phospho-D-ribosyl)imidazole-4-carboxylate: step 1/2.</text>
</comment>
<sequence length="245" mass="28047">MDVSTLLYEGKAKKLFSTDNPGVLRVAYLDQATALNGARKDAVQGKGTLNNEITTFIFEQLHKKEIASHFIKKISKNEQLVLELKIIPLEVVVRNVSAGSFAKRLDVDEGQQLPFPIVEFYYKEDRLDDPFINEDHIKVLDIATEKEIEFIKNQARLINQALIDLFKKIDIRLIDFKIEFGTKADGTILLADEITPDTCRLWDQKTGAHLDKDVYRRNLGEIVPVYQEVLARLEQTFNKNVKGDR</sequence>
<dbReference type="OrthoDB" id="9801549at2"/>
<dbReference type="GO" id="GO:0004639">
    <property type="term" value="F:phosphoribosylaminoimidazolesuccinocarboxamide synthase activity"/>
    <property type="evidence" value="ECO:0007669"/>
    <property type="project" value="UniProtKB-UniRule"/>
</dbReference>
<evidence type="ECO:0000313" key="13">
    <source>
        <dbReference type="EMBL" id="MEI5992769.1"/>
    </source>
</evidence>
<dbReference type="GO" id="GO:0005524">
    <property type="term" value="F:ATP binding"/>
    <property type="evidence" value="ECO:0007669"/>
    <property type="project" value="UniProtKB-KW"/>
</dbReference>
<dbReference type="NCBIfam" id="TIGR00081">
    <property type="entry name" value="purC"/>
    <property type="match status" value="1"/>
</dbReference>
<comment type="similarity">
    <text evidence="2 11">Belongs to the SAICAR synthetase family.</text>
</comment>
<evidence type="ECO:0000256" key="6">
    <source>
        <dbReference type="ARBA" id="ARBA00022741"/>
    </source>
</evidence>
<dbReference type="Gene3D" id="3.30.200.20">
    <property type="entry name" value="Phosphorylase Kinase, domain 1"/>
    <property type="match status" value="1"/>
</dbReference>
<dbReference type="InterPro" id="IPR018236">
    <property type="entry name" value="SAICAR_synthetase_CS"/>
</dbReference>
<dbReference type="SUPFAM" id="SSF56104">
    <property type="entry name" value="SAICAR synthase-like"/>
    <property type="match status" value="1"/>
</dbReference>
<dbReference type="PANTHER" id="PTHR43599">
    <property type="entry name" value="MULTIFUNCTIONAL PROTEIN ADE2"/>
    <property type="match status" value="1"/>
</dbReference>
<evidence type="ECO:0000259" key="12">
    <source>
        <dbReference type="Pfam" id="PF01259"/>
    </source>
</evidence>
<evidence type="ECO:0000256" key="8">
    <source>
        <dbReference type="ARBA" id="ARBA00022840"/>
    </source>
</evidence>
<dbReference type="InterPro" id="IPR050089">
    <property type="entry name" value="SAICAR_synthetase"/>
</dbReference>
<dbReference type="PROSITE" id="PS01057">
    <property type="entry name" value="SAICAR_SYNTHETASE_1"/>
    <property type="match status" value="1"/>
</dbReference>
<proteinExistence type="inferred from homology"/>
<gene>
    <name evidence="11" type="primary">purC</name>
    <name evidence="13" type="ORF">A5880_000308</name>
    <name evidence="14" type="ORF">A5880_002593</name>
</gene>
<dbReference type="PANTHER" id="PTHR43599:SF3">
    <property type="entry name" value="SI:DKEY-6E2.2"/>
    <property type="match status" value="1"/>
</dbReference>
<organism evidence="14">
    <name type="scientific">Candidatus Enterococcus mansonii</name>
    <dbReference type="NCBI Taxonomy" id="1834181"/>
    <lineage>
        <taxon>Bacteria</taxon>
        <taxon>Bacillati</taxon>
        <taxon>Bacillota</taxon>
        <taxon>Bacilli</taxon>
        <taxon>Lactobacillales</taxon>
        <taxon>Enterococcaceae</taxon>
        <taxon>Enterococcus</taxon>
    </lineage>
</organism>
<comment type="catalytic activity">
    <reaction evidence="10 11">
        <text>5-amino-1-(5-phospho-D-ribosyl)imidazole-4-carboxylate + L-aspartate + ATP = (2S)-2-[5-amino-1-(5-phospho-beta-D-ribosyl)imidazole-4-carboxamido]succinate + ADP + phosphate + 2 H(+)</text>
        <dbReference type="Rhea" id="RHEA:22628"/>
        <dbReference type="ChEBI" id="CHEBI:15378"/>
        <dbReference type="ChEBI" id="CHEBI:29991"/>
        <dbReference type="ChEBI" id="CHEBI:30616"/>
        <dbReference type="ChEBI" id="CHEBI:43474"/>
        <dbReference type="ChEBI" id="CHEBI:58443"/>
        <dbReference type="ChEBI" id="CHEBI:77657"/>
        <dbReference type="ChEBI" id="CHEBI:456216"/>
        <dbReference type="EC" id="6.3.2.6"/>
    </reaction>
</comment>
<dbReference type="CDD" id="cd01415">
    <property type="entry name" value="SAICAR_synt_PurC"/>
    <property type="match status" value="1"/>
</dbReference>
<dbReference type="EMBL" id="NGLE01000004">
    <property type="protein sequence ID" value="OTO05420.1"/>
    <property type="molecule type" value="Genomic_DNA"/>
</dbReference>
<reference evidence="14" key="1">
    <citation type="submission" date="2017-05" db="EMBL/GenBank/DDBJ databases">
        <title>The Genome Sequence of Enterococcus sp. 4G2_DIV0659.</title>
        <authorList>
            <consortium name="The Broad Institute Genomics Platform"/>
            <consortium name="The Broad Institute Genomic Center for Infectious Diseases"/>
            <person name="Earl A."/>
            <person name="Manson A."/>
            <person name="Schwartman J."/>
            <person name="Gilmore M."/>
            <person name="Abouelleil A."/>
            <person name="Cao P."/>
            <person name="Chapman S."/>
            <person name="Cusick C."/>
            <person name="Shea T."/>
            <person name="Young S."/>
            <person name="Neafsey D."/>
            <person name="Nusbaum C."/>
            <person name="Birren B."/>
        </authorList>
    </citation>
    <scope>NUCLEOTIDE SEQUENCE [LARGE SCALE GENOMIC DNA]</scope>
    <source>
        <strain evidence="14">4G2_DIV0659</strain>
    </source>
</reference>
<evidence type="ECO:0000313" key="15">
    <source>
        <dbReference type="Proteomes" id="UP000195139"/>
    </source>
</evidence>
<evidence type="ECO:0000256" key="7">
    <source>
        <dbReference type="ARBA" id="ARBA00022755"/>
    </source>
</evidence>
<accession>A0A242C691</accession>
<dbReference type="FunFam" id="3.30.470.20:FF:000006">
    <property type="entry name" value="Phosphoribosylaminoimidazole-succinocarboxamide synthase"/>
    <property type="match status" value="1"/>
</dbReference>
<evidence type="ECO:0000256" key="3">
    <source>
        <dbReference type="ARBA" id="ARBA00012217"/>
    </source>
</evidence>
<keyword evidence="8 11" id="KW-0067">ATP-binding</keyword>
<dbReference type="PROSITE" id="PS01058">
    <property type="entry name" value="SAICAR_SYNTHETASE_2"/>
    <property type="match status" value="1"/>
</dbReference>
<dbReference type="EC" id="6.3.2.6" evidence="3 11"/>
<evidence type="ECO:0000256" key="5">
    <source>
        <dbReference type="ARBA" id="ARBA00022598"/>
    </source>
</evidence>
<dbReference type="STRING" id="1834181.A5880_002593"/>